<dbReference type="SUPFAM" id="SSF56672">
    <property type="entry name" value="DNA/RNA polymerases"/>
    <property type="match status" value="1"/>
</dbReference>
<dbReference type="CDD" id="cd09076">
    <property type="entry name" value="L1-EN"/>
    <property type="match status" value="1"/>
</dbReference>
<comment type="caution">
    <text evidence="7">The sequence shown here is derived from an EMBL/GenBank/DDBJ whole genome shotgun (WGS) entry which is preliminary data.</text>
</comment>
<evidence type="ECO:0000256" key="3">
    <source>
        <dbReference type="SAM" id="Coils"/>
    </source>
</evidence>
<dbReference type="SUPFAM" id="SSF54695">
    <property type="entry name" value="POZ domain"/>
    <property type="match status" value="2"/>
</dbReference>
<dbReference type="PROSITE" id="PS50878">
    <property type="entry name" value="RT_POL"/>
    <property type="match status" value="1"/>
</dbReference>
<keyword evidence="8" id="KW-1185">Reference proteome</keyword>
<dbReference type="CDD" id="cd18532">
    <property type="entry name" value="BACK_RHOBTB3"/>
    <property type="match status" value="1"/>
</dbReference>
<dbReference type="Gene3D" id="3.30.420.10">
    <property type="entry name" value="Ribonuclease H-like superfamily/Ribonuclease H"/>
    <property type="match status" value="1"/>
</dbReference>
<dbReference type="InterPro" id="IPR043502">
    <property type="entry name" value="DNA/RNA_pol_sf"/>
</dbReference>
<evidence type="ECO:0000259" key="5">
    <source>
        <dbReference type="PROSITE" id="PS50097"/>
    </source>
</evidence>
<dbReference type="InterPro" id="IPR036691">
    <property type="entry name" value="Endo/exonu/phosph_ase_sf"/>
</dbReference>
<feature type="compositionally biased region" description="Basic and acidic residues" evidence="4">
    <location>
        <begin position="225"/>
        <end position="242"/>
    </location>
</feature>
<dbReference type="GO" id="GO:0004523">
    <property type="term" value="F:RNA-DNA hybrid ribonuclease activity"/>
    <property type="evidence" value="ECO:0007669"/>
    <property type="project" value="UniProtKB-EC"/>
</dbReference>
<dbReference type="InterPro" id="IPR000210">
    <property type="entry name" value="BTB/POZ_dom"/>
</dbReference>
<evidence type="ECO:0000259" key="6">
    <source>
        <dbReference type="PROSITE" id="PS50878"/>
    </source>
</evidence>
<dbReference type="EMBL" id="JAUCMX010000014">
    <property type="protein sequence ID" value="KAK3523665.1"/>
    <property type="molecule type" value="Genomic_DNA"/>
</dbReference>
<name>A0AAE0QJL1_9TELE</name>
<dbReference type="InterPro" id="IPR011333">
    <property type="entry name" value="SKP1/BTB/POZ_sf"/>
</dbReference>
<proteinExistence type="inferred from homology"/>
<dbReference type="PANTHER" id="PTHR47027:SF28">
    <property type="entry name" value="ENDONUCLEASE-REVERSE TRANSCRIPTASE"/>
    <property type="match status" value="1"/>
</dbReference>
<dbReference type="Pfam" id="PF03372">
    <property type="entry name" value="Exo_endo_phos"/>
    <property type="match status" value="1"/>
</dbReference>
<dbReference type="SUPFAM" id="SSF56219">
    <property type="entry name" value="DNase I-like"/>
    <property type="match status" value="1"/>
</dbReference>
<dbReference type="Pfam" id="PF00078">
    <property type="entry name" value="RVT_1"/>
    <property type="match status" value="1"/>
</dbReference>
<dbReference type="InterPro" id="IPR043128">
    <property type="entry name" value="Rev_trsase/Diguanyl_cyclase"/>
</dbReference>
<evidence type="ECO:0000313" key="7">
    <source>
        <dbReference type="EMBL" id="KAK3523665.1"/>
    </source>
</evidence>
<gene>
    <name evidence="7" type="ORF">QTP70_007839</name>
</gene>
<keyword evidence="3" id="KW-0175">Coiled coil</keyword>
<dbReference type="Proteomes" id="UP001274896">
    <property type="component" value="Unassembled WGS sequence"/>
</dbReference>
<dbReference type="Pfam" id="PF13358">
    <property type="entry name" value="DDE_3"/>
    <property type="match status" value="1"/>
</dbReference>
<dbReference type="PANTHER" id="PTHR47027">
    <property type="entry name" value="REVERSE TRANSCRIPTASE DOMAIN-CONTAINING PROTEIN"/>
    <property type="match status" value="1"/>
</dbReference>
<reference evidence="7" key="1">
    <citation type="submission" date="2023-06" db="EMBL/GenBank/DDBJ databases">
        <title>Male Hemibagrus guttatus genome.</title>
        <authorList>
            <person name="Bian C."/>
        </authorList>
    </citation>
    <scope>NUCLEOTIDE SEQUENCE</scope>
    <source>
        <strain evidence="7">Male_cb2023</strain>
        <tissue evidence="7">Muscle</tissue>
    </source>
</reference>
<evidence type="ECO:0000256" key="1">
    <source>
        <dbReference type="ARBA" id="ARBA00010879"/>
    </source>
</evidence>
<dbReference type="GO" id="GO:0006259">
    <property type="term" value="P:DNA metabolic process"/>
    <property type="evidence" value="ECO:0007669"/>
    <property type="project" value="UniProtKB-ARBA"/>
</dbReference>
<protein>
    <recommendedName>
        <fullName evidence="2">ribonuclease H</fullName>
        <ecNumber evidence="2">3.1.26.4</ecNumber>
    </recommendedName>
</protein>
<dbReference type="CDD" id="cd18360">
    <property type="entry name" value="BTB2_POZ_RHOBTB3"/>
    <property type="match status" value="1"/>
</dbReference>
<feature type="domain" description="BTB" evidence="5">
    <location>
        <begin position="274"/>
        <end position="306"/>
    </location>
</feature>
<dbReference type="FunFam" id="3.30.710.10:FF:000076">
    <property type="entry name" value="rho-related BTB domain-containing protein 3"/>
    <property type="match status" value="1"/>
</dbReference>
<evidence type="ECO:0000256" key="2">
    <source>
        <dbReference type="ARBA" id="ARBA00012180"/>
    </source>
</evidence>
<dbReference type="Gene3D" id="3.30.710.10">
    <property type="entry name" value="Potassium Channel Kv1.1, Chain A"/>
    <property type="match status" value="2"/>
</dbReference>
<dbReference type="Gene3D" id="3.30.70.270">
    <property type="match status" value="1"/>
</dbReference>
<accession>A0AAE0QJL1</accession>
<dbReference type="CDD" id="cd01650">
    <property type="entry name" value="RT_nLTR_like"/>
    <property type="match status" value="1"/>
</dbReference>
<organism evidence="7 8">
    <name type="scientific">Hemibagrus guttatus</name>
    <dbReference type="NCBI Taxonomy" id="175788"/>
    <lineage>
        <taxon>Eukaryota</taxon>
        <taxon>Metazoa</taxon>
        <taxon>Chordata</taxon>
        <taxon>Craniata</taxon>
        <taxon>Vertebrata</taxon>
        <taxon>Euteleostomi</taxon>
        <taxon>Actinopterygii</taxon>
        <taxon>Neopterygii</taxon>
        <taxon>Teleostei</taxon>
        <taxon>Ostariophysi</taxon>
        <taxon>Siluriformes</taxon>
        <taxon>Bagridae</taxon>
        <taxon>Hemibagrus</taxon>
    </lineage>
</organism>
<dbReference type="InterPro" id="IPR000477">
    <property type="entry name" value="RT_dom"/>
</dbReference>
<feature type="region of interest" description="Disordered" evidence="4">
    <location>
        <begin position="225"/>
        <end position="248"/>
    </location>
</feature>
<feature type="domain" description="Reverse transcriptase" evidence="6">
    <location>
        <begin position="1179"/>
        <end position="1438"/>
    </location>
</feature>
<evidence type="ECO:0000313" key="8">
    <source>
        <dbReference type="Proteomes" id="UP001274896"/>
    </source>
</evidence>
<evidence type="ECO:0000256" key="4">
    <source>
        <dbReference type="SAM" id="MobiDB-lite"/>
    </source>
</evidence>
<feature type="coiled-coil region" evidence="3">
    <location>
        <begin position="1013"/>
        <end position="1047"/>
    </location>
</feature>
<sequence>MHIIMKIQLKGFRSVHIVALGSECPGGVGSGEEPAAPAQVQGGLLWSYLGHGARELDPTSATPSRHPLNPAFIEYQSRVFGDVRVMVRDCPSWDLLDSDWASVRSVLEQADIVVIKYSVNDKLAFQQVRNGYAPRLRPLLRHWGMPVILVAVGARLNDEGPPCTCPLCASDWSTCVPHGEGLQLSRDLGATYLELPSLNNFFVGRYFGSVLEYFMIQCLKQKAKERPDKRRGHRFNEPRPPHLDQPARLPPVRVEESSFSQDLQWLLERGAQFADVVFYAGDSGKELGWAHAAVLSAVSPYFKQLLVGRQAWERPMSRCACRERDSPHSLLSTWDGGLDDLARTDGHLPGQLSRLVVKDPLLCICMWETLMFLYRGAWEWEFLEEALAEKLKNPLAVAQLMDRIRSFIGREKALRDTAAPRSQPGPQTLGNIFNSPLYSDVIFMVQGKSLRSVLPAHRAVLVARCDVMAAMFSGKYAEARSRVVPIHGVSSDTFLAFLEYLYTDSCCPASVLQAMAVLVCAEMYQVKRLQHLCEVCVCAYLQSMPSRELASTSISVIRLLRRAKCHNADQLYVWLLHFIANNYLIFSHKPDFLELSEEERDQVERLRWPSRGYLQELSEYQQRRRQVRKSRCSIMPGLTTTAIGAVDLQGAGGNWATVGRRSRGGRRVRRQREKRKGKSVGLRIGTLNVGTMTGKGRELADMMERRKVDILCVQETRWKGSKARSIGAGFKLFYYGVDSKRNGVGVVLKEEFVRNVLEVKRVSDRVMSLKLEIEGVMLNVVSGYAPQVGCELEEKESFWSELDEVMESIPTGERVVIGADFNGHVGEGNTGDEEVMGKFGVKERNLEGQMVVDFAKRMDMGVVNTYFQKREEHRVTYKSGGRRTQVDYILCRRGNLKEISDCKVVVGESVARQHRMVVCRMTLMVCKTKRSKIEKKTKWWKLKKEECCEEFRQKLRQALGGQVVLPDDWETTAEVIRETGRKVLGVSSGRRKEDKETWWWNEEVQDSVQRKRLAKKKWDMDRTEENRQEYKELQRRVKREVSKAKQKAYEELYTRLDTREGEKDLYRLARQRDRDGKDVQQVRVIKDRDGRVLTSEQSVQRRWKEYFEELMNEENEREKRVEGVNSVEQKVDNIRKDEVRKALKRMKSGKSVGPDDIPVEVWKCLGEAAVEFLANLFNRVLESERMPEEWRRSVLVPIFKNKGDMQSCSNYRGIKLMSHIMKVWERVVEARLRKVVEICEQQYGFMPRKSTTDAIFALRILMEKYRDGQRELHCVFVDLEKAYDRVPREELWYCMRKSGVAEKYVRVVQDMYERSRTVVRCAVGQTEKFNVEVGLHQGSALSPFLFAMVMDQLSEEVRQESPWTMMFADDIVICSESREQVEENLERWRFALERRGMKVSRSKTEYMCVNEREGSGTVRLQGEEVKKVQEFKYLGSTVQSNGECGKEVKKRVQAGWNGWRKVSGVLCDQKISARIKGKVYRTVVRPAMLYGLETVSLRKRQESELEVAELKMLRFSLGVTSLDRIRNEYIRGTAHVGRLGDKVREARLRWFGHVQRRDSEHIGVGLGPLVPVKGTLNASAYQDILDNFMLPTLWEQFGDDPFLFQHDCTPVHKARSIKTWMSEFGVEELDWLSQSPDLNPIEHLWDELERRLRARLSHPTSVPDLTNALLEDRSKIPIITLLNPVESPPRRVEAKVYMQEKNWCQIK</sequence>
<dbReference type="EC" id="3.1.26.4" evidence="2"/>
<dbReference type="Gene3D" id="3.60.10.10">
    <property type="entry name" value="Endonuclease/exonuclease/phosphatase"/>
    <property type="match status" value="1"/>
</dbReference>
<dbReference type="GO" id="GO:0003676">
    <property type="term" value="F:nucleic acid binding"/>
    <property type="evidence" value="ECO:0007669"/>
    <property type="project" value="InterPro"/>
</dbReference>
<dbReference type="SMART" id="SM00225">
    <property type="entry name" value="BTB"/>
    <property type="match status" value="1"/>
</dbReference>
<dbReference type="InterPro" id="IPR036397">
    <property type="entry name" value="RNaseH_sf"/>
</dbReference>
<dbReference type="InterPro" id="IPR005135">
    <property type="entry name" value="Endo/exonuclease/phosphatase"/>
</dbReference>
<feature type="domain" description="BTB" evidence="5">
    <location>
        <begin position="439"/>
        <end position="504"/>
    </location>
</feature>
<dbReference type="Pfam" id="PF00651">
    <property type="entry name" value="BTB"/>
    <property type="match status" value="2"/>
</dbReference>
<dbReference type="InterPro" id="IPR038717">
    <property type="entry name" value="Tc1-like_DDE_dom"/>
</dbReference>
<dbReference type="PROSITE" id="PS50097">
    <property type="entry name" value="BTB"/>
    <property type="match status" value="2"/>
</dbReference>
<comment type="similarity">
    <text evidence="1">Belongs to the beta type-B retroviral polymerase family. HERV class-II K(HML-2) pol subfamily.</text>
</comment>